<dbReference type="Gene3D" id="3.40.50.300">
    <property type="entry name" value="P-loop containing nucleotide triphosphate hydrolases"/>
    <property type="match status" value="1"/>
</dbReference>
<dbReference type="GO" id="GO:0003677">
    <property type="term" value="F:DNA binding"/>
    <property type="evidence" value="ECO:0007669"/>
    <property type="project" value="InterPro"/>
</dbReference>
<evidence type="ECO:0000313" key="9">
    <source>
        <dbReference type="Proteomes" id="UP000199382"/>
    </source>
</evidence>
<reference evidence="8 9" key="1">
    <citation type="submission" date="2016-10" db="EMBL/GenBank/DDBJ databases">
        <authorList>
            <person name="de Groot N.N."/>
        </authorList>
    </citation>
    <scope>NUCLEOTIDE SEQUENCE [LARGE SCALE GENOMIC DNA]</scope>
    <source>
        <strain evidence="8 9">DSM 25294</strain>
    </source>
</reference>
<dbReference type="PANTHER" id="PTHR34388">
    <property type="entry name" value="DNA POLYMERASE III SUBUNIT DELTA"/>
    <property type="match status" value="1"/>
</dbReference>
<dbReference type="InterPro" id="IPR008921">
    <property type="entry name" value="DNA_pol3_clamp-load_cplx_C"/>
</dbReference>
<dbReference type="RefSeq" id="WP_093150028.1">
    <property type="nucleotide sequence ID" value="NZ_FNEK01000005.1"/>
</dbReference>
<evidence type="ECO:0000256" key="4">
    <source>
        <dbReference type="ARBA" id="ARBA00022705"/>
    </source>
</evidence>
<dbReference type="PANTHER" id="PTHR34388:SF1">
    <property type="entry name" value="DNA POLYMERASE III SUBUNIT DELTA"/>
    <property type="match status" value="1"/>
</dbReference>
<dbReference type="EC" id="2.7.7.7" evidence="1"/>
<accession>A0A1G8M9H1</accession>
<evidence type="ECO:0000256" key="6">
    <source>
        <dbReference type="ARBA" id="ARBA00034754"/>
    </source>
</evidence>
<dbReference type="GO" id="GO:0009360">
    <property type="term" value="C:DNA polymerase III complex"/>
    <property type="evidence" value="ECO:0007669"/>
    <property type="project" value="TreeGrafter"/>
</dbReference>
<dbReference type="NCBIfam" id="TIGR01128">
    <property type="entry name" value="holA"/>
    <property type="match status" value="1"/>
</dbReference>
<evidence type="ECO:0000256" key="3">
    <source>
        <dbReference type="ARBA" id="ARBA00022695"/>
    </source>
</evidence>
<organism evidence="8 9">
    <name type="scientific">Aliiruegeria lutimaris</name>
    <dbReference type="NCBI Taxonomy" id="571298"/>
    <lineage>
        <taxon>Bacteria</taxon>
        <taxon>Pseudomonadati</taxon>
        <taxon>Pseudomonadota</taxon>
        <taxon>Alphaproteobacteria</taxon>
        <taxon>Rhodobacterales</taxon>
        <taxon>Roseobacteraceae</taxon>
        <taxon>Aliiruegeria</taxon>
    </lineage>
</organism>
<keyword evidence="4" id="KW-0235">DNA replication</keyword>
<evidence type="ECO:0000256" key="7">
    <source>
        <dbReference type="ARBA" id="ARBA00049244"/>
    </source>
</evidence>
<keyword evidence="3" id="KW-0548">Nucleotidyltransferase</keyword>
<dbReference type="SUPFAM" id="SSF48019">
    <property type="entry name" value="post-AAA+ oligomerization domain-like"/>
    <property type="match status" value="1"/>
</dbReference>
<dbReference type="InterPro" id="IPR027417">
    <property type="entry name" value="P-loop_NTPase"/>
</dbReference>
<comment type="similarity">
    <text evidence="6">Belongs to the DNA polymerase HolA subunit family.</text>
</comment>
<dbReference type="GO" id="GO:0006261">
    <property type="term" value="P:DNA-templated DNA replication"/>
    <property type="evidence" value="ECO:0007669"/>
    <property type="project" value="TreeGrafter"/>
</dbReference>
<keyword evidence="2" id="KW-0808">Transferase</keyword>
<dbReference type="Gene3D" id="1.20.272.10">
    <property type="match status" value="1"/>
</dbReference>
<protein>
    <recommendedName>
        <fullName evidence="1">DNA-directed DNA polymerase</fullName>
        <ecNumber evidence="1">2.7.7.7</ecNumber>
    </recommendedName>
</protein>
<evidence type="ECO:0000256" key="1">
    <source>
        <dbReference type="ARBA" id="ARBA00012417"/>
    </source>
</evidence>
<dbReference type="EMBL" id="FNEK01000005">
    <property type="protein sequence ID" value="SDI64571.1"/>
    <property type="molecule type" value="Genomic_DNA"/>
</dbReference>
<dbReference type="AlphaFoldDB" id="A0A1G8M9H1"/>
<dbReference type="OrthoDB" id="9804983at2"/>
<sequence>MKLSGRDANAFFSKPDKRRAGILIYGADAMRVAIKRQDLIAALIGPNGDEEMRLVRLSGPELRRDGAALLDAVKAVGFFPGQRAVLVEDAADGQVDAISSALGEWREGDAMIVVTAGMLKASSKLRKLFETSKNALCAAIYDDPPSRAEIEAELKRAGLNEIDRNAMTDLEALGRALDPGDFRQTLEKISLYKINDPSPLTSEEIAQLAPATVEAAVDDLLHAVAEGRVREIGPLIQKLDGQGEAPVFLVISATRHFRALHSAACDPKGPSSGIARQRPPIFGPRRDRMIRQAQEWGRDKLETALAHLVGTDLELRSGGQTAPQMALVERLFIRLSMLKSARR</sequence>
<keyword evidence="9" id="KW-1185">Reference proteome</keyword>
<proteinExistence type="inferred from homology"/>
<dbReference type="STRING" id="571298.SAMN04488026_100559"/>
<dbReference type="InterPro" id="IPR005790">
    <property type="entry name" value="DNA_polIII_delta"/>
</dbReference>
<evidence type="ECO:0000313" key="8">
    <source>
        <dbReference type="EMBL" id="SDI64571.1"/>
    </source>
</evidence>
<keyword evidence="5" id="KW-0239">DNA-directed DNA polymerase</keyword>
<gene>
    <name evidence="8" type="ORF">SAMN04488026_100559</name>
</gene>
<evidence type="ECO:0000256" key="5">
    <source>
        <dbReference type="ARBA" id="ARBA00022932"/>
    </source>
</evidence>
<evidence type="ECO:0000256" key="2">
    <source>
        <dbReference type="ARBA" id="ARBA00022679"/>
    </source>
</evidence>
<comment type="catalytic activity">
    <reaction evidence="7">
        <text>DNA(n) + a 2'-deoxyribonucleoside 5'-triphosphate = DNA(n+1) + diphosphate</text>
        <dbReference type="Rhea" id="RHEA:22508"/>
        <dbReference type="Rhea" id="RHEA-COMP:17339"/>
        <dbReference type="Rhea" id="RHEA-COMP:17340"/>
        <dbReference type="ChEBI" id="CHEBI:33019"/>
        <dbReference type="ChEBI" id="CHEBI:61560"/>
        <dbReference type="ChEBI" id="CHEBI:173112"/>
        <dbReference type="EC" id="2.7.7.7"/>
    </reaction>
</comment>
<dbReference type="Proteomes" id="UP000199382">
    <property type="component" value="Unassembled WGS sequence"/>
</dbReference>
<dbReference type="GO" id="GO:0003887">
    <property type="term" value="F:DNA-directed DNA polymerase activity"/>
    <property type="evidence" value="ECO:0007669"/>
    <property type="project" value="UniProtKB-KW"/>
</dbReference>
<name>A0A1G8M9H1_9RHOB</name>